<dbReference type="SUPFAM" id="SSF53187">
    <property type="entry name" value="Zn-dependent exopeptidases"/>
    <property type="match status" value="1"/>
</dbReference>
<dbReference type="Gene3D" id="3.40.630.10">
    <property type="entry name" value="Zn peptidases"/>
    <property type="match status" value="2"/>
</dbReference>
<accession>A0A8C0U1T1</accession>
<dbReference type="FunFam" id="3.40.630.10:FF:000101">
    <property type="entry name" value="N-acetylated alpha-linked acidic dipeptidase like 1"/>
    <property type="match status" value="1"/>
</dbReference>
<comment type="similarity">
    <text evidence="2">Belongs to the peptidase M28 family. M28B subfamily.</text>
</comment>
<organism evidence="5 6">
    <name type="scientific">Cyanistes caeruleus</name>
    <name type="common">Eurasian blue tit</name>
    <name type="synonym">Parus caeruleus</name>
    <dbReference type="NCBI Taxonomy" id="156563"/>
    <lineage>
        <taxon>Eukaryota</taxon>
        <taxon>Metazoa</taxon>
        <taxon>Chordata</taxon>
        <taxon>Craniata</taxon>
        <taxon>Vertebrata</taxon>
        <taxon>Euteleostomi</taxon>
        <taxon>Archelosauria</taxon>
        <taxon>Archosauria</taxon>
        <taxon>Dinosauria</taxon>
        <taxon>Saurischia</taxon>
        <taxon>Theropoda</taxon>
        <taxon>Coelurosauria</taxon>
        <taxon>Aves</taxon>
        <taxon>Neognathae</taxon>
        <taxon>Neoaves</taxon>
        <taxon>Telluraves</taxon>
        <taxon>Australaves</taxon>
        <taxon>Passeriformes</taxon>
        <taxon>Paridae</taxon>
        <taxon>Cyanistes</taxon>
    </lineage>
</organism>
<proteinExistence type="inferred from homology"/>
<feature type="domain" description="PA" evidence="3">
    <location>
        <begin position="173"/>
        <end position="248"/>
    </location>
</feature>
<dbReference type="Ensembl" id="ENSCCET00000001661.1">
    <property type="protein sequence ID" value="ENSCCEP00000000890.1"/>
    <property type="gene ID" value="ENSCCEG00000000989.1"/>
</dbReference>
<name>A0A8C0U1T1_CYACU</name>
<keyword evidence="6" id="KW-1185">Reference proteome</keyword>
<evidence type="ECO:0000313" key="6">
    <source>
        <dbReference type="Proteomes" id="UP000694410"/>
    </source>
</evidence>
<dbReference type="InterPro" id="IPR007484">
    <property type="entry name" value="Peptidase_M28"/>
</dbReference>
<protein>
    <submittedName>
        <fullName evidence="5">N-acetylated alpha-linked acidic dipeptidase 2</fullName>
    </submittedName>
</protein>
<sequence>TVEPVLKHVRASLLSKKLFKCVSGWYTKQTEKSPSSSDVHQNVRQKLVAEMKAENIRKFLRSFTKLPHLAGTEQNLLLAKKIQGQWKEFGLDSAELVNYDVLLSYPNAKQPNYISVIDDQGNEVFNTSLFEPPPQGYENVTDILPPYNAFSAQGVPENIVDMFCYCFYGHQDFFRLEREMGINCTGKIVIARYGKIFRGNKVKNAILAGAQGIILYSDPADYCAPGVEAYPGGWNLPGGGVQRGNVLNLNGAGDPLTPGYPAKDRYIILGGHRDSWVFGGIDPTTGAAVLQEIVRSFGKMKMEGWRPRRTIIFASWDAEEFGLLGSTEWAEVNKKTVKQTLRVCCR</sequence>
<dbReference type="Gene3D" id="3.50.30.30">
    <property type="match status" value="1"/>
</dbReference>
<evidence type="ECO:0000259" key="3">
    <source>
        <dbReference type="Pfam" id="PF02225"/>
    </source>
</evidence>
<dbReference type="SUPFAM" id="SSF52025">
    <property type="entry name" value="PA domain"/>
    <property type="match status" value="1"/>
</dbReference>
<evidence type="ECO:0000259" key="4">
    <source>
        <dbReference type="Pfam" id="PF04389"/>
    </source>
</evidence>
<dbReference type="GO" id="GO:0005886">
    <property type="term" value="C:plasma membrane"/>
    <property type="evidence" value="ECO:0007669"/>
    <property type="project" value="UniProtKB-SubCell"/>
</dbReference>
<dbReference type="GO" id="GO:0004180">
    <property type="term" value="F:carboxypeptidase activity"/>
    <property type="evidence" value="ECO:0007669"/>
    <property type="project" value="TreeGrafter"/>
</dbReference>
<comment type="subcellular location">
    <subcellularLocation>
        <location evidence="1">Cell membrane</location>
        <topology evidence="1">Single-pass type II membrane protein</topology>
    </subcellularLocation>
</comment>
<dbReference type="Pfam" id="PF04389">
    <property type="entry name" value="Peptidase_M28"/>
    <property type="match status" value="1"/>
</dbReference>
<evidence type="ECO:0000256" key="1">
    <source>
        <dbReference type="ARBA" id="ARBA00004401"/>
    </source>
</evidence>
<dbReference type="InterPro" id="IPR046450">
    <property type="entry name" value="PA_dom_sf"/>
</dbReference>
<evidence type="ECO:0000313" key="5">
    <source>
        <dbReference type="Ensembl" id="ENSCCEP00000000890.1"/>
    </source>
</evidence>
<reference evidence="5" key="2">
    <citation type="submission" date="2025-09" db="UniProtKB">
        <authorList>
            <consortium name="Ensembl"/>
        </authorList>
    </citation>
    <scope>IDENTIFICATION</scope>
</reference>
<dbReference type="PANTHER" id="PTHR10404:SF38">
    <property type="entry name" value="N-ACETYLATED-ALPHA-LINKED ACIDIC DIPEPTIDASE 2"/>
    <property type="match status" value="1"/>
</dbReference>
<reference evidence="5" key="1">
    <citation type="submission" date="2025-08" db="UniProtKB">
        <authorList>
            <consortium name="Ensembl"/>
        </authorList>
    </citation>
    <scope>IDENTIFICATION</scope>
</reference>
<dbReference type="InterPro" id="IPR003137">
    <property type="entry name" value="PA_domain"/>
</dbReference>
<dbReference type="AlphaFoldDB" id="A0A8C0U1T1"/>
<evidence type="ECO:0000256" key="2">
    <source>
        <dbReference type="ARBA" id="ARBA00005634"/>
    </source>
</evidence>
<feature type="domain" description="Peptidase M28" evidence="4">
    <location>
        <begin position="263"/>
        <end position="338"/>
    </location>
</feature>
<dbReference type="InterPro" id="IPR039373">
    <property type="entry name" value="Peptidase_M28B"/>
</dbReference>
<dbReference type="PANTHER" id="PTHR10404">
    <property type="entry name" value="N-ACETYLATED-ALPHA-LINKED ACIDIC DIPEPTIDASE"/>
    <property type="match status" value="1"/>
</dbReference>
<dbReference type="Pfam" id="PF02225">
    <property type="entry name" value="PA"/>
    <property type="match status" value="1"/>
</dbReference>
<dbReference type="Proteomes" id="UP000694410">
    <property type="component" value="Unplaced"/>
</dbReference>